<dbReference type="Proteomes" id="UP000000311">
    <property type="component" value="Unassembled WGS sequence"/>
</dbReference>
<reference evidence="3 4" key="1">
    <citation type="journal article" date="2010" name="Science">
        <title>Genomic comparison of the ants Camponotus floridanus and Harpegnathos saltator.</title>
        <authorList>
            <person name="Bonasio R."/>
            <person name="Zhang G."/>
            <person name="Ye C."/>
            <person name="Mutti N.S."/>
            <person name="Fang X."/>
            <person name="Qin N."/>
            <person name="Donahue G."/>
            <person name="Yang P."/>
            <person name="Li Q."/>
            <person name="Li C."/>
            <person name="Zhang P."/>
            <person name="Huang Z."/>
            <person name="Berger S.L."/>
            <person name="Reinberg D."/>
            <person name="Wang J."/>
            <person name="Liebig J."/>
        </authorList>
    </citation>
    <scope>NUCLEOTIDE SEQUENCE [LARGE SCALE GENOMIC DNA]</scope>
    <source>
        <strain evidence="4">C129</strain>
    </source>
</reference>
<protein>
    <submittedName>
        <fullName evidence="3">Aminopeptidase N</fullName>
    </submittedName>
</protein>
<keyword evidence="3" id="KW-0378">Hydrolase</keyword>
<sequence>TGYYRVNYELKNWQNIARYLKSTKYTNIHVLNRAQIIDDAYYFVKAGTLNFSIFLELTEYLSRETDYIAW</sequence>
<name>E2ATJ0_CAMFO</name>
<dbReference type="EMBL" id="GL442602">
    <property type="protein sequence ID" value="EFN63254.1"/>
    <property type="molecule type" value="Genomic_DNA"/>
</dbReference>
<dbReference type="GO" id="GO:0005737">
    <property type="term" value="C:cytoplasm"/>
    <property type="evidence" value="ECO:0007669"/>
    <property type="project" value="TreeGrafter"/>
</dbReference>
<dbReference type="GO" id="GO:0008270">
    <property type="term" value="F:zinc ion binding"/>
    <property type="evidence" value="ECO:0007669"/>
    <property type="project" value="TreeGrafter"/>
</dbReference>
<evidence type="ECO:0000313" key="3">
    <source>
        <dbReference type="EMBL" id="EFN63254.1"/>
    </source>
</evidence>
<dbReference type="PANTHER" id="PTHR11533">
    <property type="entry name" value="PROTEASE M1 ZINC METALLOPROTEASE"/>
    <property type="match status" value="1"/>
</dbReference>
<dbReference type="GO" id="GO:0005615">
    <property type="term" value="C:extracellular space"/>
    <property type="evidence" value="ECO:0007669"/>
    <property type="project" value="TreeGrafter"/>
</dbReference>
<dbReference type="Gene3D" id="1.25.50.20">
    <property type="match status" value="1"/>
</dbReference>
<dbReference type="GO" id="GO:0006508">
    <property type="term" value="P:proteolysis"/>
    <property type="evidence" value="ECO:0007669"/>
    <property type="project" value="TreeGrafter"/>
</dbReference>
<proteinExistence type="inferred from homology"/>
<keyword evidence="3" id="KW-0645">Protease</keyword>
<keyword evidence="3" id="KW-0031">Aminopeptidase</keyword>
<organism evidence="4">
    <name type="scientific">Camponotus floridanus</name>
    <name type="common">Florida carpenter ant</name>
    <dbReference type="NCBI Taxonomy" id="104421"/>
    <lineage>
        <taxon>Eukaryota</taxon>
        <taxon>Metazoa</taxon>
        <taxon>Ecdysozoa</taxon>
        <taxon>Arthropoda</taxon>
        <taxon>Hexapoda</taxon>
        <taxon>Insecta</taxon>
        <taxon>Pterygota</taxon>
        <taxon>Neoptera</taxon>
        <taxon>Endopterygota</taxon>
        <taxon>Hymenoptera</taxon>
        <taxon>Apocrita</taxon>
        <taxon>Aculeata</taxon>
        <taxon>Formicoidea</taxon>
        <taxon>Formicidae</taxon>
        <taxon>Formicinae</taxon>
        <taxon>Camponotus</taxon>
    </lineage>
</organism>
<dbReference type="Pfam" id="PF11838">
    <property type="entry name" value="ERAP1_C"/>
    <property type="match status" value="1"/>
</dbReference>
<dbReference type="GO" id="GO:0016020">
    <property type="term" value="C:membrane"/>
    <property type="evidence" value="ECO:0007669"/>
    <property type="project" value="TreeGrafter"/>
</dbReference>
<dbReference type="GO" id="GO:0043171">
    <property type="term" value="P:peptide catabolic process"/>
    <property type="evidence" value="ECO:0007669"/>
    <property type="project" value="TreeGrafter"/>
</dbReference>
<feature type="domain" description="ERAP1-like C-terminal" evidence="2">
    <location>
        <begin position="1"/>
        <end position="70"/>
    </location>
</feature>
<dbReference type="AlphaFoldDB" id="E2ATJ0"/>
<dbReference type="GO" id="GO:0042277">
    <property type="term" value="F:peptide binding"/>
    <property type="evidence" value="ECO:0007669"/>
    <property type="project" value="TreeGrafter"/>
</dbReference>
<dbReference type="InParanoid" id="E2ATJ0"/>
<evidence type="ECO:0000259" key="2">
    <source>
        <dbReference type="Pfam" id="PF11838"/>
    </source>
</evidence>
<dbReference type="OMA" id="IGMLPYH"/>
<comment type="similarity">
    <text evidence="1">Belongs to the peptidase M1 family.</text>
</comment>
<keyword evidence="4" id="KW-1185">Reference proteome</keyword>
<evidence type="ECO:0000256" key="1">
    <source>
        <dbReference type="ARBA" id="ARBA00010136"/>
    </source>
</evidence>
<dbReference type="InterPro" id="IPR024571">
    <property type="entry name" value="ERAP1-like_C_dom"/>
</dbReference>
<feature type="non-terminal residue" evidence="3">
    <location>
        <position position="1"/>
    </location>
</feature>
<accession>E2ATJ0</accession>
<dbReference type="PANTHER" id="PTHR11533:SF301">
    <property type="entry name" value="AMINOPEPTIDASE"/>
    <property type="match status" value="1"/>
</dbReference>
<gene>
    <name evidence="3" type="ORF">EAG_07874</name>
</gene>
<dbReference type="InterPro" id="IPR050344">
    <property type="entry name" value="Peptidase_M1_aminopeptidases"/>
</dbReference>
<feature type="non-terminal residue" evidence="3">
    <location>
        <position position="70"/>
    </location>
</feature>
<evidence type="ECO:0000313" key="4">
    <source>
        <dbReference type="Proteomes" id="UP000000311"/>
    </source>
</evidence>
<dbReference type="GO" id="GO:0070006">
    <property type="term" value="F:metalloaminopeptidase activity"/>
    <property type="evidence" value="ECO:0007669"/>
    <property type="project" value="TreeGrafter"/>
</dbReference>